<reference evidence="1 2" key="1">
    <citation type="journal article" date="2024" name="Proc. Natl. Acad. Sci. U.S.A.">
        <title>The evolutionary genomics of adaptation to stress in wild rhizobium bacteria.</title>
        <authorList>
            <person name="Kehlet-Delgado H."/>
            <person name="Montoya A.P."/>
            <person name="Jensen K.T."/>
            <person name="Wendlandt C.E."/>
            <person name="Dexheimer C."/>
            <person name="Roberts M."/>
            <person name="Torres Martinez L."/>
            <person name="Friesen M.L."/>
            <person name="Griffitts J.S."/>
            <person name="Porter S.S."/>
        </authorList>
    </citation>
    <scope>NUCLEOTIDE SEQUENCE [LARGE SCALE GENOMIC DNA]</scope>
    <source>
        <strain evidence="1 2">M0468</strain>
    </source>
</reference>
<keyword evidence="2" id="KW-1185">Reference proteome</keyword>
<evidence type="ECO:0000313" key="1">
    <source>
        <dbReference type="EMBL" id="MER9284130.1"/>
    </source>
</evidence>
<gene>
    <name evidence="1" type="ORF">NKI81_09200</name>
</gene>
<evidence type="ECO:0000313" key="2">
    <source>
        <dbReference type="Proteomes" id="UP001480082"/>
    </source>
</evidence>
<accession>A0ACC6SXC6</accession>
<sequence length="701" mass="76065">MAGQGKKSRSGAFWAKALERAHLGVWDWDLSTGDCFYSATWARMLGYEEGELANTSDLWLQLTHPDDRERAQASGDRHIAGLTDAIETELRLKHKQGHWVWVLDRGGIVESDADGKPLRLMGVQTDISKQKAAEAALEQVNIRFRLALAASGTGIWHYDIATNKSYWDARTREIFGLVAVTDEVTADLWHSYLHPDDKDAAERAHRVPLESDGVIAAQYRIIKRDGQIRHVDSLLRFIAAAGAAGQVLGTVRDITEDKLREQELAFAARHDALTGLWNRAAFDRLLAHHITTAVPLAVFYVDLDYFKALNDFAGHAAGDLALKSVAAGIGRCLPPSAHAARLGGDEFALMVPDCDAVQAEGLAAAILAAVRDADLGLAATSRRLAASIGITIVRDRATTVADALACADDACYAAKAAGRDRFALFSTDAVSGSVGLNAARLAADTVDAMDDGRLKLFGQQIHLLGRPWEESRHVEVLARLAGQGGRLIPPGEFIPAAERFGVAARLDRWIIRTALSRHGAAMKSGAITLGFNLSAQTLSDPGLWDFVDRVIEETGTPHSGIGFEITETAAVTNFDAAEAFVRKARERSCRVSLDDFGAGMSSFEYLRRFPVDAIKIDGSFIEHVTESRFDREIVLAITSIARSLGCTVVGEKIERQDTVAMLGDMGVEFGQGFLLHRPEPLERVVAQAARMAGAASRRRAS</sequence>
<organism evidence="1 2">
    <name type="scientific">Mesorhizobium australicum</name>
    <dbReference type="NCBI Taxonomy" id="536018"/>
    <lineage>
        <taxon>Bacteria</taxon>
        <taxon>Pseudomonadati</taxon>
        <taxon>Pseudomonadota</taxon>
        <taxon>Alphaproteobacteria</taxon>
        <taxon>Hyphomicrobiales</taxon>
        <taxon>Phyllobacteriaceae</taxon>
        <taxon>Mesorhizobium</taxon>
    </lineage>
</organism>
<protein>
    <submittedName>
        <fullName evidence="1">EAL domain-containing protein</fullName>
    </submittedName>
</protein>
<dbReference type="EMBL" id="JAMYRI010000004">
    <property type="protein sequence ID" value="MER9284130.1"/>
    <property type="molecule type" value="Genomic_DNA"/>
</dbReference>
<name>A0ACC6SXC6_9HYPH</name>
<dbReference type="Proteomes" id="UP001480082">
    <property type="component" value="Unassembled WGS sequence"/>
</dbReference>
<comment type="caution">
    <text evidence="1">The sequence shown here is derived from an EMBL/GenBank/DDBJ whole genome shotgun (WGS) entry which is preliminary data.</text>
</comment>
<proteinExistence type="predicted"/>